<evidence type="ECO:0000313" key="1">
    <source>
        <dbReference type="EMBL" id="MCU6699616.1"/>
    </source>
</evidence>
<sequence>MRFEDEKDYIMRMIKEMVSVLFSILLGKQYVSVDEERKNGYEVSGTDLNDLLDMIDNGQINEAENLMLDDIDYSDKKELAAALLFYQYLSEKKKDFLWDHDYSDEEILDGAKQILQKAGYGNIVKIME</sequence>
<comment type="caution">
    <text evidence="1">The sequence shown here is derived from an EMBL/GenBank/DDBJ whole genome shotgun (WGS) entry which is preliminary data.</text>
</comment>
<dbReference type="Pfam" id="PF20092">
    <property type="entry name" value="DUF6483"/>
    <property type="match status" value="1"/>
</dbReference>
<name>A0ABT2S4V4_9FIRM</name>
<evidence type="ECO:0000313" key="2">
    <source>
        <dbReference type="Proteomes" id="UP001207605"/>
    </source>
</evidence>
<reference evidence="1 2" key="1">
    <citation type="journal article" date="2021" name="ISME Commun">
        <title>Automated analysis of genomic sequences facilitates high-throughput and comprehensive description of bacteria.</title>
        <authorList>
            <person name="Hitch T.C.A."/>
        </authorList>
    </citation>
    <scope>NUCLEOTIDE SEQUENCE [LARGE SCALE GENOMIC DNA]</scope>
    <source>
        <strain evidence="1 2">Sanger_02</strain>
    </source>
</reference>
<gene>
    <name evidence="1" type="ORF">OCV65_05110</name>
</gene>
<proteinExistence type="predicted"/>
<dbReference type="InterPro" id="IPR045507">
    <property type="entry name" value="DUF6483"/>
</dbReference>
<dbReference type="RefSeq" id="WP_118384050.1">
    <property type="nucleotide sequence ID" value="NZ_JAOQJV010000004.1"/>
</dbReference>
<accession>A0ABT2S4V4</accession>
<dbReference type="Proteomes" id="UP001207605">
    <property type="component" value="Unassembled WGS sequence"/>
</dbReference>
<protein>
    <submittedName>
        <fullName evidence="1">DUF6483 family protein</fullName>
    </submittedName>
</protein>
<organism evidence="1 2">
    <name type="scientific">Dorea ammoniilytica</name>
    <dbReference type="NCBI Taxonomy" id="2981788"/>
    <lineage>
        <taxon>Bacteria</taxon>
        <taxon>Bacillati</taxon>
        <taxon>Bacillota</taxon>
        <taxon>Clostridia</taxon>
        <taxon>Lachnospirales</taxon>
        <taxon>Lachnospiraceae</taxon>
        <taxon>Dorea</taxon>
    </lineage>
</organism>
<dbReference type="EMBL" id="JAOQJV010000004">
    <property type="protein sequence ID" value="MCU6699616.1"/>
    <property type="molecule type" value="Genomic_DNA"/>
</dbReference>
<keyword evidence="2" id="KW-1185">Reference proteome</keyword>